<proteinExistence type="predicted"/>
<sequence length="67" mass="7723">MIVRLKDESARKIVRYVGGAALLLIIASFLYQWKNDLIIDHTERVSFGLVLITFISTFFPIKQSTHK</sequence>
<feature type="transmembrane region" description="Helical" evidence="1">
    <location>
        <begin position="13"/>
        <end position="33"/>
    </location>
</feature>
<gene>
    <name evidence="2" type="ORF">QUG02_13750</name>
</gene>
<feature type="transmembrane region" description="Helical" evidence="1">
    <location>
        <begin position="45"/>
        <end position="61"/>
    </location>
</feature>
<name>A0ABT7R897_9BACI</name>
<evidence type="ECO:0000256" key="1">
    <source>
        <dbReference type="SAM" id="Phobius"/>
    </source>
</evidence>
<evidence type="ECO:0000313" key="3">
    <source>
        <dbReference type="Proteomes" id="UP001224139"/>
    </source>
</evidence>
<comment type="caution">
    <text evidence="2">The sequence shown here is derived from an EMBL/GenBank/DDBJ whole genome shotgun (WGS) entry which is preliminary data.</text>
</comment>
<evidence type="ECO:0000313" key="2">
    <source>
        <dbReference type="EMBL" id="MDM5439160.1"/>
    </source>
</evidence>
<keyword evidence="1" id="KW-0812">Transmembrane</keyword>
<reference evidence="2 3" key="1">
    <citation type="submission" date="2023-06" db="EMBL/GenBank/DDBJ databases">
        <title>Comparative genomics of Bacillaceae isolates and their secondary metabolite potential.</title>
        <authorList>
            <person name="Song L."/>
            <person name="Nielsen L.J."/>
            <person name="Mohite O."/>
            <person name="Xu X."/>
            <person name="Weber T."/>
            <person name="Kovacs A.T."/>
        </authorList>
    </citation>
    <scope>NUCLEOTIDE SEQUENCE [LARGE SCALE GENOMIC DNA]</scope>
    <source>
        <strain evidence="2 3">DX2.1</strain>
    </source>
</reference>
<dbReference type="EMBL" id="JAUCFG010000002">
    <property type="protein sequence ID" value="MDM5439160.1"/>
    <property type="molecule type" value="Genomic_DNA"/>
</dbReference>
<organism evidence="2 3">
    <name type="scientific">Bacillus hominis</name>
    <dbReference type="NCBI Taxonomy" id="2817478"/>
    <lineage>
        <taxon>Bacteria</taxon>
        <taxon>Bacillati</taxon>
        <taxon>Bacillota</taxon>
        <taxon>Bacilli</taxon>
        <taxon>Bacillales</taxon>
        <taxon>Bacillaceae</taxon>
        <taxon>Bacillus</taxon>
        <taxon>Bacillus cereus group</taxon>
    </lineage>
</organism>
<keyword evidence="1" id="KW-0472">Membrane</keyword>
<dbReference type="Proteomes" id="UP001224139">
    <property type="component" value="Unassembled WGS sequence"/>
</dbReference>
<keyword evidence="3" id="KW-1185">Reference proteome</keyword>
<protein>
    <submittedName>
        <fullName evidence="2">Uncharacterized protein</fullName>
    </submittedName>
</protein>
<keyword evidence="1" id="KW-1133">Transmembrane helix</keyword>
<accession>A0ABT7R897</accession>
<dbReference type="RefSeq" id="WP_289359420.1">
    <property type="nucleotide sequence ID" value="NZ_JAUCFG010000002.1"/>
</dbReference>